<accession>A0A4R7JT83</accession>
<dbReference type="Proteomes" id="UP000295830">
    <property type="component" value="Unassembled WGS sequence"/>
</dbReference>
<proteinExistence type="predicted"/>
<dbReference type="AlphaFoldDB" id="A0A4R7JT83"/>
<dbReference type="OrthoDB" id="343736at2"/>
<feature type="domain" description="Large polyvalent protein-associated" evidence="1">
    <location>
        <begin position="174"/>
        <end position="247"/>
    </location>
</feature>
<dbReference type="InterPro" id="IPR041047">
    <property type="entry name" value="LPD1"/>
</dbReference>
<name>A0A4R7JT83_9GAMM</name>
<keyword evidence="3" id="KW-1185">Reference proteome</keyword>
<comment type="caution">
    <text evidence="2">The sequence shown here is derived from an EMBL/GenBank/DDBJ whole genome shotgun (WGS) entry which is preliminary data.</text>
</comment>
<protein>
    <recommendedName>
        <fullName evidence="1">Large polyvalent protein-associated domain-containing protein</fullName>
    </recommendedName>
</protein>
<reference evidence="2 3" key="1">
    <citation type="submission" date="2019-03" db="EMBL/GenBank/DDBJ databases">
        <title>Genomic Encyclopedia of Type Strains, Phase IV (KMG-IV): sequencing the most valuable type-strain genomes for metagenomic binning, comparative biology and taxonomic classification.</title>
        <authorList>
            <person name="Goeker M."/>
        </authorList>
    </citation>
    <scope>NUCLEOTIDE SEQUENCE [LARGE SCALE GENOMIC DNA]</scope>
    <source>
        <strain evidence="2 3">DSM 15505</strain>
    </source>
</reference>
<evidence type="ECO:0000313" key="3">
    <source>
        <dbReference type="Proteomes" id="UP000295830"/>
    </source>
</evidence>
<dbReference type="RefSeq" id="WP_133735837.1">
    <property type="nucleotide sequence ID" value="NZ_SOAX01000003.1"/>
</dbReference>
<dbReference type="Pfam" id="PF18796">
    <property type="entry name" value="LPD1"/>
    <property type="match status" value="1"/>
</dbReference>
<gene>
    <name evidence="2" type="ORF">DES49_1563</name>
</gene>
<dbReference type="EMBL" id="SOAX01000003">
    <property type="protein sequence ID" value="TDT41470.1"/>
    <property type="molecule type" value="Genomic_DNA"/>
</dbReference>
<evidence type="ECO:0000259" key="1">
    <source>
        <dbReference type="Pfam" id="PF18796"/>
    </source>
</evidence>
<evidence type="ECO:0000313" key="2">
    <source>
        <dbReference type="EMBL" id="TDT41470.1"/>
    </source>
</evidence>
<dbReference type="NCBIfam" id="NF041907">
    <property type="entry name" value="CLCA_X"/>
    <property type="match status" value="1"/>
</dbReference>
<organism evidence="2 3">
    <name type="scientific">Halospina denitrificans</name>
    <dbReference type="NCBI Taxonomy" id="332522"/>
    <lineage>
        <taxon>Bacteria</taxon>
        <taxon>Pseudomonadati</taxon>
        <taxon>Pseudomonadota</taxon>
        <taxon>Gammaproteobacteria</taxon>
        <taxon>Halospina</taxon>
    </lineage>
</organism>
<sequence>MPSQPTADATPSMSFADLRRRFGFRSIAIGNWVTREEQAKAAVQFQRALEDLMQLLGGPEQLVSLRGSLTLNYGTGGQPGVAAHYEPARRCLALAKNAGPGSLAHEWFHALDHYLADKAFRGVSTGTFASRAWLDNAEPIQHPLNQLLRACFHAVILSENGEHPSELFNASAGMDSQLHTHYYSKPEELCARAFEAFVQDTAPRNAFLVRGTRATREAELGLYPKPPQRGQINQAFATYFASLGRALHKTG</sequence>